<accession>A0AAD5XRX7</accession>
<dbReference type="Pfam" id="PF10157">
    <property type="entry name" value="BORCS6"/>
    <property type="match status" value="1"/>
</dbReference>
<evidence type="ECO:0000259" key="2">
    <source>
        <dbReference type="Pfam" id="PF10157"/>
    </source>
</evidence>
<dbReference type="Proteomes" id="UP001212152">
    <property type="component" value="Unassembled WGS sequence"/>
</dbReference>
<dbReference type="InterPro" id="IPR046465">
    <property type="entry name" value="BORCS6_C"/>
</dbReference>
<organism evidence="3 4">
    <name type="scientific">Geranomyces variabilis</name>
    <dbReference type="NCBI Taxonomy" id="109894"/>
    <lineage>
        <taxon>Eukaryota</taxon>
        <taxon>Fungi</taxon>
        <taxon>Fungi incertae sedis</taxon>
        <taxon>Chytridiomycota</taxon>
        <taxon>Chytridiomycota incertae sedis</taxon>
        <taxon>Chytridiomycetes</taxon>
        <taxon>Spizellomycetales</taxon>
        <taxon>Powellomycetaceae</taxon>
        <taxon>Geranomyces</taxon>
    </lineage>
</organism>
<proteinExistence type="predicted"/>
<evidence type="ECO:0000313" key="4">
    <source>
        <dbReference type="Proteomes" id="UP001212152"/>
    </source>
</evidence>
<evidence type="ECO:0000256" key="1">
    <source>
        <dbReference type="SAM" id="MobiDB-lite"/>
    </source>
</evidence>
<comment type="caution">
    <text evidence="3">The sequence shown here is derived from an EMBL/GenBank/DDBJ whole genome shotgun (WGS) entry which is preliminary data.</text>
</comment>
<keyword evidence="4" id="KW-1185">Reference proteome</keyword>
<feature type="region of interest" description="Disordered" evidence="1">
    <location>
        <begin position="1"/>
        <end position="24"/>
    </location>
</feature>
<name>A0AAD5XRX7_9FUNG</name>
<feature type="domain" description="BLOC-1-related complex subunit 6 C-terminal helix" evidence="2">
    <location>
        <begin position="23"/>
        <end position="111"/>
    </location>
</feature>
<gene>
    <name evidence="3" type="ORF">HDU87_001645</name>
</gene>
<reference evidence="3" key="1">
    <citation type="submission" date="2020-05" db="EMBL/GenBank/DDBJ databases">
        <title>Phylogenomic resolution of chytrid fungi.</title>
        <authorList>
            <person name="Stajich J.E."/>
            <person name="Amses K."/>
            <person name="Simmons R."/>
            <person name="Seto K."/>
            <person name="Myers J."/>
            <person name="Bonds A."/>
            <person name="Quandt C.A."/>
            <person name="Barry K."/>
            <person name="Liu P."/>
            <person name="Grigoriev I."/>
            <person name="Longcore J.E."/>
            <person name="James T.Y."/>
        </authorList>
    </citation>
    <scope>NUCLEOTIDE SEQUENCE</scope>
    <source>
        <strain evidence="3">JEL0379</strain>
    </source>
</reference>
<dbReference type="AlphaFoldDB" id="A0AAD5XRX7"/>
<protein>
    <recommendedName>
        <fullName evidence="2">BLOC-1-related complex subunit 6 C-terminal helix domain-containing protein</fullName>
    </recommendedName>
</protein>
<dbReference type="EMBL" id="JADGJQ010000014">
    <property type="protein sequence ID" value="KAJ3180997.1"/>
    <property type="molecule type" value="Genomic_DNA"/>
</dbReference>
<evidence type="ECO:0000313" key="3">
    <source>
        <dbReference type="EMBL" id="KAJ3180997.1"/>
    </source>
</evidence>
<sequence>MPQQRLPSVLSSSRAAGGSQNTVPINPKLIDDVERHAQELSDGVLALIANLTGRMNEITACTGASVDITHQAATNLATATDESVQQMNVLIDAVCALKADIGAVGVLSAQMYA</sequence>